<dbReference type="InterPro" id="IPR001841">
    <property type="entry name" value="Znf_RING"/>
</dbReference>
<feature type="domain" description="UBC core" evidence="13">
    <location>
        <begin position="3"/>
        <end position="167"/>
    </location>
</feature>
<comment type="subcellular location">
    <subcellularLocation>
        <location evidence="1">Cytoplasm</location>
    </subcellularLocation>
</comment>
<dbReference type="InterPro" id="IPR016135">
    <property type="entry name" value="UBQ-conjugating_enzyme/RWD"/>
</dbReference>
<evidence type="ECO:0000256" key="10">
    <source>
        <dbReference type="ARBA" id="ARBA00042316"/>
    </source>
</evidence>
<evidence type="ECO:0000256" key="1">
    <source>
        <dbReference type="ARBA" id="ARBA00004496"/>
    </source>
</evidence>
<feature type="domain" description="RING-type" evidence="12">
    <location>
        <begin position="252"/>
        <end position="293"/>
    </location>
</feature>
<keyword evidence="4" id="KW-0053">Apoptosis</keyword>
<dbReference type="InterPro" id="IPR013083">
    <property type="entry name" value="Znf_RING/FYVE/PHD"/>
</dbReference>
<proteinExistence type="predicted"/>
<dbReference type="SMART" id="SM00184">
    <property type="entry name" value="RING"/>
    <property type="match status" value="1"/>
</dbReference>
<dbReference type="GO" id="GO:0043066">
    <property type="term" value="P:negative regulation of apoptotic process"/>
    <property type="evidence" value="ECO:0007669"/>
    <property type="project" value="TreeGrafter"/>
</dbReference>
<dbReference type="PROSITE" id="PS50089">
    <property type="entry name" value="ZF_RING_2"/>
    <property type="match status" value="1"/>
</dbReference>
<evidence type="ECO:0000256" key="4">
    <source>
        <dbReference type="ARBA" id="ARBA00022703"/>
    </source>
</evidence>
<dbReference type="GO" id="GO:0005634">
    <property type="term" value="C:nucleus"/>
    <property type="evidence" value="ECO:0007669"/>
    <property type="project" value="TreeGrafter"/>
</dbReference>
<evidence type="ECO:0000256" key="7">
    <source>
        <dbReference type="ARBA" id="ARBA00022840"/>
    </source>
</evidence>
<evidence type="ECO:0000256" key="3">
    <source>
        <dbReference type="ARBA" id="ARBA00022679"/>
    </source>
</evidence>
<evidence type="ECO:0000256" key="2">
    <source>
        <dbReference type="ARBA" id="ARBA00022490"/>
    </source>
</evidence>
<evidence type="ECO:0000259" key="12">
    <source>
        <dbReference type="PROSITE" id="PS50089"/>
    </source>
</evidence>
<sequence>MTTPNKRLIREIRKLIMQQSQRDLLDNDYIIDVDDSDANTVHALIKPPQDSVYRHKFIRLDLKVPENYPHSPPEVTFINYDGVRIHPNMYENGKCCSTILNTWGDSKYEKWTSSMGIETVLLAFHSFLDNNPYTFEPGGQDDPEYTVYVQHQSWHTCLIRYLQYEKIPLFIQFMHNYLLTHVEAVFADLYQLAVAYPYDSYYTRCFEIDNYFINYQRIIETLQYLYNYLDYTECNTEDIIDFNEFMTRDYTCNICFDTEAYSHSIELECRHKFHTSCLKSHAETNNYLCPMCRKELTPTDETRLNATVIVEKPLNHRSEWIKNPLTNRRVKVGSRTYNHLIEQGIILTNQQF</sequence>
<dbReference type="EMBL" id="MN739890">
    <property type="protein sequence ID" value="QHT76210.1"/>
    <property type="molecule type" value="Genomic_DNA"/>
</dbReference>
<dbReference type="Gene3D" id="3.10.110.10">
    <property type="entry name" value="Ubiquitin Conjugating Enzyme"/>
    <property type="match status" value="1"/>
</dbReference>
<dbReference type="GO" id="GO:0004869">
    <property type="term" value="F:cysteine-type endopeptidase inhibitor activity"/>
    <property type="evidence" value="ECO:0007669"/>
    <property type="project" value="TreeGrafter"/>
</dbReference>
<keyword evidence="2" id="KW-0963">Cytoplasm</keyword>
<evidence type="ECO:0000256" key="8">
    <source>
        <dbReference type="ARBA" id="ARBA00039894"/>
    </source>
</evidence>
<keyword evidence="5" id="KW-0547">Nucleotide-binding</keyword>
<dbReference type="GO" id="GO:0006915">
    <property type="term" value="P:apoptotic process"/>
    <property type="evidence" value="ECO:0007669"/>
    <property type="project" value="UniProtKB-KW"/>
</dbReference>
<keyword evidence="7" id="KW-0067">ATP-binding</keyword>
<dbReference type="CDD" id="cd16448">
    <property type="entry name" value="RING-H2"/>
    <property type="match status" value="1"/>
</dbReference>
<keyword evidence="6" id="KW-0833">Ubl conjugation pathway</keyword>
<keyword evidence="3" id="KW-0808">Transferase</keyword>
<dbReference type="GO" id="GO:0016740">
    <property type="term" value="F:transferase activity"/>
    <property type="evidence" value="ECO:0007669"/>
    <property type="project" value="UniProtKB-KW"/>
</dbReference>
<protein>
    <recommendedName>
        <fullName evidence="8">Ubiquitin-conjugating enzyme E2 Z</fullName>
    </recommendedName>
    <alternativeName>
        <fullName evidence="9">E2 ubiquitin-conjugating enzyme Z</fullName>
    </alternativeName>
    <alternativeName>
        <fullName evidence="11">Ubiquitin carrier protein Z</fullName>
    </alternativeName>
    <alternativeName>
        <fullName evidence="10">Ubiquitin-protein ligase Z</fullName>
    </alternativeName>
</protein>
<name>A0A6C0H760_9ZZZZ</name>
<evidence type="ECO:0000256" key="6">
    <source>
        <dbReference type="ARBA" id="ARBA00022786"/>
    </source>
</evidence>
<dbReference type="Pfam" id="PF13639">
    <property type="entry name" value="zf-RING_2"/>
    <property type="match status" value="1"/>
</dbReference>
<organism evidence="14">
    <name type="scientific">viral metagenome</name>
    <dbReference type="NCBI Taxonomy" id="1070528"/>
    <lineage>
        <taxon>unclassified sequences</taxon>
        <taxon>metagenomes</taxon>
        <taxon>organismal metagenomes</taxon>
    </lineage>
</organism>
<evidence type="ECO:0000256" key="5">
    <source>
        <dbReference type="ARBA" id="ARBA00022741"/>
    </source>
</evidence>
<dbReference type="PANTHER" id="PTHR46116:SF26">
    <property type="entry name" value="UBIQUITIN-CONJUGATING ENZYME E2 Z"/>
    <property type="match status" value="1"/>
</dbReference>
<evidence type="ECO:0000256" key="11">
    <source>
        <dbReference type="ARBA" id="ARBA00042401"/>
    </source>
</evidence>
<evidence type="ECO:0000313" key="14">
    <source>
        <dbReference type="EMBL" id="QHT76210.1"/>
    </source>
</evidence>
<accession>A0A6C0H760</accession>
<dbReference type="Pfam" id="PF00179">
    <property type="entry name" value="UQ_con"/>
    <property type="match status" value="1"/>
</dbReference>
<evidence type="ECO:0000256" key="9">
    <source>
        <dbReference type="ARBA" id="ARBA00041798"/>
    </source>
</evidence>
<dbReference type="SUPFAM" id="SSF54495">
    <property type="entry name" value="UBC-like"/>
    <property type="match status" value="1"/>
</dbReference>
<dbReference type="SUPFAM" id="SSF57850">
    <property type="entry name" value="RING/U-box"/>
    <property type="match status" value="1"/>
</dbReference>
<dbReference type="GO" id="GO:0005737">
    <property type="term" value="C:cytoplasm"/>
    <property type="evidence" value="ECO:0007669"/>
    <property type="project" value="UniProtKB-SubCell"/>
</dbReference>
<reference evidence="14" key="1">
    <citation type="journal article" date="2020" name="Nature">
        <title>Giant virus diversity and host interactions through global metagenomics.</title>
        <authorList>
            <person name="Schulz F."/>
            <person name="Roux S."/>
            <person name="Paez-Espino D."/>
            <person name="Jungbluth S."/>
            <person name="Walsh D.A."/>
            <person name="Denef V.J."/>
            <person name="McMahon K.D."/>
            <person name="Konstantinidis K.T."/>
            <person name="Eloe-Fadrosh E.A."/>
            <person name="Kyrpides N.C."/>
            <person name="Woyke T."/>
        </authorList>
    </citation>
    <scope>NUCLEOTIDE SEQUENCE</scope>
    <source>
        <strain evidence="14">GVMAG-M-3300023179-73</strain>
    </source>
</reference>
<dbReference type="GO" id="GO:0005524">
    <property type="term" value="F:ATP binding"/>
    <property type="evidence" value="ECO:0007669"/>
    <property type="project" value="UniProtKB-KW"/>
</dbReference>
<dbReference type="InterPro" id="IPR000608">
    <property type="entry name" value="UBC"/>
</dbReference>
<dbReference type="AlphaFoldDB" id="A0A6C0H760"/>
<dbReference type="SMART" id="SM00212">
    <property type="entry name" value="UBCc"/>
    <property type="match status" value="1"/>
</dbReference>
<dbReference type="PROSITE" id="PS50127">
    <property type="entry name" value="UBC_2"/>
    <property type="match status" value="1"/>
</dbReference>
<evidence type="ECO:0000259" key="13">
    <source>
        <dbReference type="PROSITE" id="PS50127"/>
    </source>
</evidence>
<dbReference type="PANTHER" id="PTHR46116">
    <property type="entry name" value="(E3-INDEPENDENT) E2 UBIQUITIN-CONJUGATING ENZYME"/>
    <property type="match status" value="1"/>
</dbReference>
<dbReference type="Gene3D" id="3.30.40.10">
    <property type="entry name" value="Zinc/RING finger domain, C3HC4 (zinc finger)"/>
    <property type="match status" value="1"/>
</dbReference>